<dbReference type="RefSeq" id="WP_267260192.1">
    <property type="nucleotide sequence ID" value="NZ_CP084204.1"/>
</dbReference>
<name>A0ABY6R7E4_9ACTN</name>
<evidence type="ECO:0000256" key="6">
    <source>
        <dbReference type="ARBA" id="ARBA00023118"/>
    </source>
</evidence>
<feature type="transmembrane region" description="Helical" evidence="8">
    <location>
        <begin position="80"/>
        <end position="103"/>
    </location>
</feature>
<evidence type="ECO:0000256" key="2">
    <source>
        <dbReference type="ARBA" id="ARBA00022475"/>
    </source>
</evidence>
<evidence type="ECO:0000256" key="5">
    <source>
        <dbReference type="ARBA" id="ARBA00022989"/>
    </source>
</evidence>
<gene>
    <name evidence="10" type="ORF">LDH80_37290</name>
</gene>
<dbReference type="InterPro" id="IPR043760">
    <property type="entry name" value="PycTM_dom"/>
</dbReference>
<evidence type="ECO:0000256" key="4">
    <source>
        <dbReference type="ARBA" id="ARBA00022741"/>
    </source>
</evidence>
<dbReference type="EMBL" id="CP084204">
    <property type="protein sequence ID" value="UZX26000.1"/>
    <property type="molecule type" value="Genomic_DNA"/>
</dbReference>
<dbReference type="Proteomes" id="UP001164506">
    <property type="component" value="Chromosome"/>
</dbReference>
<organism evidence="10 11">
    <name type="scientific">Streptomyces tanashiensis</name>
    <dbReference type="NCBI Taxonomy" id="67367"/>
    <lineage>
        <taxon>Bacteria</taxon>
        <taxon>Bacillati</taxon>
        <taxon>Actinomycetota</taxon>
        <taxon>Actinomycetes</taxon>
        <taxon>Kitasatosporales</taxon>
        <taxon>Streptomycetaceae</taxon>
        <taxon>Streptomyces</taxon>
    </lineage>
</organism>
<keyword evidence="3 8" id="KW-0812">Transmembrane</keyword>
<evidence type="ECO:0000256" key="8">
    <source>
        <dbReference type="SAM" id="Phobius"/>
    </source>
</evidence>
<keyword evidence="5 8" id="KW-1133">Transmembrane helix</keyword>
<feature type="transmembrane region" description="Helical" evidence="8">
    <location>
        <begin position="55"/>
        <end position="74"/>
    </location>
</feature>
<keyword evidence="4" id="KW-0547">Nucleotide-binding</keyword>
<reference evidence="10" key="1">
    <citation type="submission" date="2021-09" db="EMBL/GenBank/DDBJ databases">
        <title>Complete genome sequence and metabolic characterization of Streptomyces tanashiensis DSM 731 the producer of antibacterial Kalafungin and diverse secondary metabolites.</title>
        <authorList>
            <person name="Abbasi M.N."/>
            <person name="Anwar M.N."/>
            <person name="Alam K."/>
            <person name="Shoaib M."/>
            <person name="Lin Z."/>
            <person name="Hayat M."/>
            <person name="Ali M.I."/>
            <person name="Malik H.M.T."/>
            <person name="Ahmed I."/>
            <person name="Li A."/>
            <person name="Hailong Wang H."/>
            <person name="Zhang Y."/>
        </authorList>
    </citation>
    <scope>NUCLEOTIDE SEQUENCE</scope>
    <source>
        <strain evidence="10">Kala</strain>
    </source>
</reference>
<comment type="subcellular location">
    <subcellularLocation>
        <location evidence="1">Cell membrane</location>
    </subcellularLocation>
</comment>
<feature type="domain" description="Pycsar effector protein" evidence="9">
    <location>
        <begin position="43"/>
        <end position="178"/>
    </location>
</feature>
<evidence type="ECO:0000313" key="10">
    <source>
        <dbReference type="EMBL" id="UZX26000.1"/>
    </source>
</evidence>
<proteinExistence type="predicted"/>
<evidence type="ECO:0000256" key="7">
    <source>
        <dbReference type="ARBA" id="ARBA00023136"/>
    </source>
</evidence>
<dbReference type="GeneID" id="95605215"/>
<sequence length="181" mass="19491">MGSVEVRKWCELLTRAKAAADSASAAKLKIAYESVIKIMALQDTTLANYRNRATALFTVAALIAAFSSNVGFIAKDHPPPLGYLIWMMASLVVVLVCALVVLWPVKGWSYAAAHPVGVLLEEEVAGEEEKSLHRGIVRGHLQALQDNDQIINRKANWFRGGVLALGLEMAAVLTGALVAQP</sequence>
<keyword evidence="11" id="KW-1185">Reference proteome</keyword>
<accession>A0ABY6R7E4</accession>
<evidence type="ECO:0000313" key="11">
    <source>
        <dbReference type="Proteomes" id="UP001164506"/>
    </source>
</evidence>
<keyword evidence="2" id="KW-1003">Cell membrane</keyword>
<dbReference type="Pfam" id="PF18967">
    <property type="entry name" value="PycTM"/>
    <property type="match status" value="1"/>
</dbReference>
<feature type="transmembrane region" description="Helical" evidence="8">
    <location>
        <begin position="157"/>
        <end position="179"/>
    </location>
</feature>
<evidence type="ECO:0000259" key="9">
    <source>
        <dbReference type="Pfam" id="PF18967"/>
    </source>
</evidence>
<evidence type="ECO:0000256" key="3">
    <source>
        <dbReference type="ARBA" id="ARBA00022692"/>
    </source>
</evidence>
<keyword evidence="6" id="KW-0051">Antiviral defense</keyword>
<evidence type="ECO:0000256" key="1">
    <source>
        <dbReference type="ARBA" id="ARBA00004236"/>
    </source>
</evidence>
<protein>
    <recommendedName>
        <fullName evidence="9">Pycsar effector protein domain-containing protein</fullName>
    </recommendedName>
</protein>
<keyword evidence="7 8" id="KW-0472">Membrane</keyword>